<dbReference type="InterPro" id="IPR001648">
    <property type="entry name" value="Ribosomal_bS18"/>
</dbReference>
<keyword evidence="7 9" id="KW-0687">Ribonucleoprotein</keyword>
<evidence type="ECO:0000256" key="6">
    <source>
        <dbReference type="ARBA" id="ARBA00022980"/>
    </source>
</evidence>
<dbReference type="GeneID" id="32882353"/>
<dbReference type="AlphaFoldDB" id="A0A1W6C9T0"/>
<dbReference type="GO" id="GO:0003735">
    <property type="term" value="F:structural constituent of ribosome"/>
    <property type="evidence" value="ECO:0007669"/>
    <property type="project" value="InterPro"/>
</dbReference>
<evidence type="ECO:0000256" key="9">
    <source>
        <dbReference type="RuleBase" id="RU003910"/>
    </source>
</evidence>
<organism evidence="11">
    <name type="scientific">Jasminum tortuosum</name>
    <dbReference type="NCBI Taxonomy" id="1548298"/>
    <lineage>
        <taxon>Eukaryota</taxon>
        <taxon>Viridiplantae</taxon>
        <taxon>Streptophyta</taxon>
        <taxon>Embryophyta</taxon>
        <taxon>Tracheophyta</taxon>
        <taxon>Spermatophyta</taxon>
        <taxon>Magnoliopsida</taxon>
        <taxon>eudicotyledons</taxon>
        <taxon>Gunneridae</taxon>
        <taxon>Pentapetalae</taxon>
        <taxon>asterids</taxon>
        <taxon>lamiids</taxon>
        <taxon>Lamiales</taxon>
        <taxon>Oleaceae</taxon>
        <taxon>Jasmineae</taxon>
        <taxon>Jasminum</taxon>
    </lineage>
</organism>
<comment type="subunit">
    <text evidence="3">Part of the 30S ribosomal subunit.</text>
</comment>
<dbReference type="HAMAP" id="MF_00270">
    <property type="entry name" value="Ribosomal_bS18"/>
    <property type="match status" value="1"/>
</dbReference>
<geneLocation type="plastid" evidence="11"/>
<evidence type="ECO:0000256" key="10">
    <source>
        <dbReference type="SAM" id="MobiDB-lite"/>
    </source>
</evidence>
<dbReference type="SUPFAM" id="SSF46911">
    <property type="entry name" value="Ribosomal protein S18"/>
    <property type="match status" value="1"/>
</dbReference>
<evidence type="ECO:0000256" key="3">
    <source>
        <dbReference type="ARBA" id="ARBA00011458"/>
    </source>
</evidence>
<feature type="compositionally biased region" description="Basic and acidic residues" evidence="10">
    <location>
        <begin position="110"/>
        <end position="124"/>
    </location>
</feature>
<dbReference type="PANTHER" id="PTHR13479:SF40">
    <property type="entry name" value="SMALL RIBOSOMAL SUBUNIT PROTEIN BS18M"/>
    <property type="match status" value="1"/>
</dbReference>
<accession>A0A1W6C9T0</accession>
<proteinExistence type="inferred from homology"/>
<dbReference type="FunFam" id="4.10.640.10:FF:000002">
    <property type="entry name" value="30S ribosomal protein S18, chloroplastic"/>
    <property type="match status" value="1"/>
</dbReference>
<protein>
    <recommendedName>
        <fullName evidence="8">Small ribosomal subunit protein bS18c</fullName>
    </recommendedName>
</protein>
<dbReference type="InterPro" id="IPR036870">
    <property type="entry name" value="Ribosomal_bS18_sf"/>
</dbReference>
<dbReference type="GO" id="GO:0005763">
    <property type="term" value="C:mitochondrial small ribosomal subunit"/>
    <property type="evidence" value="ECO:0007669"/>
    <property type="project" value="TreeGrafter"/>
</dbReference>
<evidence type="ECO:0000256" key="2">
    <source>
        <dbReference type="ARBA" id="ARBA00005589"/>
    </source>
</evidence>
<sequence>MEKSKRPLIKKKKKRPFHKKKRSFRRRRSPIKSGDEIFFINTSLLNRFISQRGKILSRKVTRLTLKQQRLMTSAIKQARILSLLPFVFDDKRVQKKQKKEFQKKKKKEFQKKEKKEFQKKEFQRTKSTARTTNEKQTKSNDRTTDLRTRKK</sequence>
<dbReference type="GO" id="GO:0009536">
    <property type="term" value="C:plastid"/>
    <property type="evidence" value="ECO:0007669"/>
    <property type="project" value="UniProtKB-SubCell"/>
</dbReference>
<dbReference type="Pfam" id="PF01084">
    <property type="entry name" value="Ribosomal_S18"/>
    <property type="match status" value="1"/>
</dbReference>
<dbReference type="Gene3D" id="4.10.640.10">
    <property type="entry name" value="Ribosomal protein S18"/>
    <property type="match status" value="1"/>
</dbReference>
<gene>
    <name evidence="11" type="primary">rps18</name>
</gene>
<comment type="similarity">
    <text evidence="2 9">Belongs to the bacterial ribosomal protein bS18 family.</text>
</comment>
<name>A0A1W6C9T0_9LAMI</name>
<keyword evidence="6 9" id="KW-0689">Ribosomal protein</keyword>
<dbReference type="EMBL" id="KY085898">
    <property type="protein sequence ID" value="ARJ61464.1"/>
    <property type="molecule type" value="Genomic_DNA"/>
</dbReference>
<keyword evidence="4" id="KW-0699">rRNA-binding</keyword>
<evidence type="ECO:0000256" key="4">
    <source>
        <dbReference type="ARBA" id="ARBA00022730"/>
    </source>
</evidence>
<evidence type="ECO:0000256" key="8">
    <source>
        <dbReference type="ARBA" id="ARBA00035266"/>
    </source>
</evidence>
<dbReference type="PRINTS" id="PR00974">
    <property type="entry name" value="RIBOSOMALS18"/>
</dbReference>
<feature type="compositionally biased region" description="Basic and acidic residues" evidence="10">
    <location>
        <begin position="132"/>
        <end position="151"/>
    </location>
</feature>
<keyword evidence="5" id="KW-0694">RNA-binding</keyword>
<reference evidence="11" key="1">
    <citation type="submission" date="2016-10" db="EMBL/GenBank/DDBJ databases">
        <title>Plastid Genomes of Illicium.</title>
        <authorList>
            <person name="Zhang N."/>
            <person name="Handy S.M."/>
            <person name="Wen J."/>
        </authorList>
    </citation>
    <scope>NUCLEOTIDE SEQUENCE</scope>
</reference>
<dbReference type="PANTHER" id="PTHR13479">
    <property type="entry name" value="30S RIBOSOMAL PROTEIN S18"/>
    <property type="match status" value="1"/>
</dbReference>
<feature type="compositionally biased region" description="Basic residues" evidence="10">
    <location>
        <begin position="98"/>
        <end position="109"/>
    </location>
</feature>
<feature type="region of interest" description="Disordered" evidence="10">
    <location>
        <begin position="98"/>
        <end position="151"/>
    </location>
</feature>
<dbReference type="NCBIfam" id="TIGR00165">
    <property type="entry name" value="S18"/>
    <property type="match status" value="1"/>
</dbReference>
<comment type="subcellular location">
    <subcellularLocation>
        <location evidence="1">Plastid</location>
    </subcellularLocation>
</comment>
<dbReference type="GO" id="GO:0006412">
    <property type="term" value="P:translation"/>
    <property type="evidence" value="ECO:0007669"/>
    <property type="project" value="InterPro"/>
</dbReference>
<dbReference type="RefSeq" id="YP_009365937.1">
    <property type="nucleotide sequence ID" value="NC_034691.1"/>
</dbReference>
<dbReference type="GO" id="GO:0070181">
    <property type="term" value="F:small ribosomal subunit rRNA binding"/>
    <property type="evidence" value="ECO:0007669"/>
    <property type="project" value="TreeGrafter"/>
</dbReference>
<evidence type="ECO:0000313" key="11">
    <source>
        <dbReference type="EMBL" id="ARJ61464.1"/>
    </source>
</evidence>
<keyword evidence="11" id="KW-0934">Plastid</keyword>
<evidence type="ECO:0000256" key="7">
    <source>
        <dbReference type="ARBA" id="ARBA00023274"/>
    </source>
</evidence>
<feature type="region of interest" description="Disordered" evidence="10">
    <location>
        <begin position="1"/>
        <end position="28"/>
    </location>
</feature>
<evidence type="ECO:0000256" key="1">
    <source>
        <dbReference type="ARBA" id="ARBA00004474"/>
    </source>
</evidence>
<evidence type="ECO:0000256" key="5">
    <source>
        <dbReference type="ARBA" id="ARBA00022884"/>
    </source>
</evidence>